<dbReference type="OrthoDB" id="3254930at2759"/>
<comment type="caution">
    <text evidence="2">The sequence shown here is derived from an EMBL/GenBank/DDBJ whole genome shotgun (WGS) entry which is preliminary data.</text>
</comment>
<name>A0A9P6ET39_9AGAR</name>
<dbReference type="AlphaFoldDB" id="A0A9P6ET39"/>
<evidence type="ECO:0000313" key="2">
    <source>
        <dbReference type="EMBL" id="KAF9534445.1"/>
    </source>
</evidence>
<sequence length="213" mass="24598">MYHNKRFQTDIDFPFVAFSHEQMKTSCTQGFLMVDQARFGEMSERILNIDWNIMNALTERMEKDEYVRPDTLEEKRCFQIIQDLDAMSGKMHGSIAGKKIMRNEIWSLIARIGSPCWYLTLSPADNRHPLCIYFAGSEEKFNPIPLPYAERARLVCNNPVAGARFFDFMVRTCIEDVLGFGTDNPGVYGHTSGYYRTAYRIFGELPLGGIYDR</sequence>
<evidence type="ECO:0000259" key="1">
    <source>
        <dbReference type="Pfam" id="PF14214"/>
    </source>
</evidence>
<dbReference type="Proteomes" id="UP000807306">
    <property type="component" value="Unassembled WGS sequence"/>
</dbReference>
<keyword evidence="3" id="KW-1185">Reference proteome</keyword>
<dbReference type="EMBL" id="MU157826">
    <property type="protein sequence ID" value="KAF9534445.1"/>
    <property type="molecule type" value="Genomic_DNA"/>
</dbReference>
<accession>A0A9P6ET39</accession>
<proteinExistence type="predicted"/>
<evidence type="ECO:0000313" key="3">
    <source>
        <dbReference type="Proteomes" id="UP000807306"/>
    </source>
</evidence>
<dbReference type="InterPro" id="IPR025476">
    <property type="entry name" value="Helitron_helicase-like"/>
</dbReference>
<protein>
    <recommendedName>
        <fullName evidence="1">Helitron helicase-like domain-containing protein</fullName>
    </recommendedName>
</protein>
<dbReference type="Pfam" id="PF14214">
    <property type="entry name" value="Helitron_like_N"/>
    <property type="match status" value="1"/>
</dbReference>
<feature type="domain" description="Helitron helicase-like" evidence="1">
    <location>
        <begin position="3"/>
        <end position="197"/>
    </location>
</feature>
<organism evidence="2 3">
    <name type="scientific">Crepidotus variabilis</name>
    <dbReference type="NCBI Taxonomy" id="179855"/>
    <lineage>
        <taxon>Eukaryota</taxon>
        <taxon>Fungi</taxon>
        <taxon>Dikarya</taxon>
        <taxon>Basidiomycota</taxon>
        <taxon>Agaricomycotina</taxon>
        <taxon>Agaricomycetes</taxon>
        <taxon>Agaricomycetidae</taxon>
        <taxon>Agaricales</taxon>
        <taxon>Agaricineae</taxon>
        <taxon>Crepidotaceae</taxon>
        <taxon>Crepidotus</taxon>
    </lineage>
</organism>
<reference evidence="2" key="1">
    <citation type="submission" date="2020-11" db="EMBL/GenBank/DDBJ databases">
        <authorList>
            <consortium name="DOE Joint Genome Institute"/>
            <person name="Ahrendt S."/>
            <person name="Riley R."/>
            <person name="Andreopoulos W."/>
            <person name="Labutti K."/>
            <person name="Pangilinan J."/>
            <person name="Ruiz-Duenas F.J."/>
            <person name="Barrasa J.M."/>
            <person name="Sanchez-Garcia M."/>
            <person name="Camarero S."/>
            <person name="Miyauchi S."/>
            <person name="Serrano A."/>
            <person name="Linde D."/>
            <person name="Babiker R."/>
            <person name="Drula E."/>
            <person name="Ayuso-Fernandez I."/>
            <person name="Pacheco R."/>
            <person name="Padilla G."/>
            <person name="Ferreira P."/>
            <person name="Barriuso J."/>
            <person name="Kellner H."/>
            <person name="Castanera R."/>
            <person name="Alfaro M."/>
            <person name="Ramirez L."/>
            <person name="Pisabarro A.G."/>
            <person name="Kuo A."/>
            <person name="Tritt A."/>
            <person name="Lipzen A."/>
            <person name="He G."/>
            <person name="Yan M."/>
            <person name="Ng V."/>
            <person name="Cullen D."/>
            <person name="Martin F."/>
            <person name="Rosso M.-N."/>
            <person name="Henrissat B."/>
            <person name="Hibbett D."/>
            <person name="Martinez A.T."/>
            <person name="Grigoriev I.V."/>
        </authorList>
    </citation>
    <scope>NUCLEOTIDE SEQUENCE</scope>
    <source>
        <strain evidence="2">CBS 506.95</strain>
    </source>
</reference>
<gene>
    <name evidence="2" type="ORF">CPB83DRAFT_866637</name>
</gene>